<dbReference type="GO" id="GO:0008168">
    <property type="term" value="F:methyltransferase activity"/>
    <property type="evidence" value="ECO:0007669"/>
    <property type="project" value="UniProtKB-KW"/>
</dbReference>
<evidence type="ECO:0000313" key="3">
    <source>
        <dbReference type="EMBL" id="PTX56632.1"/>
    </source>
</evidence>
<keyword evidence="3" id="KW-0808">Transferase</keyword>
<accession>A0A2T6BKR0</accession>
<dbReference type="SUPFAM" id="SSF53335">
    <property type="entry name" value="S-adenosyl-L-methionine-dependent methyltransferases"/>
    <property type="match status" value="1"/>
</dbReference>
<dbReference type="InterPro" id="IPR006342">
    <property type="entry name" value="FkbM_mtfrase"/>
</dbReference>
<dbReference type="AlphaFoldDB" id="A0A2T6BKR0"/>
<keyword evidence="3" id="KW-0489">Methyltransferase</keyword>
<feature type="compositionally biased region" description="Basic residues" evidence="1">
    <location>
        <begin position="12"/>
        <end position="24"/>
    </location>
</feature>
<gene>
    <name evidence="3" type="ORF">C8N43_1292</name>
</gene>
<dbReference type="EMBL" id="QBKS01000001">
    <property type="protein sequence ID" value="PTX56632.1"/>
    <property type="molecule type" value="Genomic_DNA"/>
</dbReference>
<dbReference type="Pfam" id="PF05050">
    <property type="entry name" value="Methyltransf_21"/>
    <property type="match status" value="1"/>
</dbReference>
<comment type="caution">
    <text evidence="3">The sequence shown here is derived from an EMBL/GenBank/DDBJ whole genome shotgun (WGS) entry which is preliminary data.</text>
</comment>
<evidence type="ECO:0000256" key="1">
    <source>
        <dbReference type="SAM" id="MobiDB-lite"/>
    </source>
</evidence>
<reference evidence="3 4" key="1">
    <citation type="submission" date="2018-04" db="EMBL/GenBank/DDBJ databases">
        <title>Genomic Encyclopedia of Archaeal and Bacterial Type Strains, Phase II (KMG-II): from individual species to whole genera.</title>
        <authorList>
            <person name="Goeker M."/>
        </authorList>
    </citation>
    <scope>NUCLEOTIDE SEQUENCE [LARGE SCALE GENOMIC DNA]</scope>
    <source>
        <strain evidence="3 4">DSM 100977</strain>
    </source>
</reference>
<feature type="domain" description="Methyltransferase FkbM" evidence="2">
    <location>
        <begin position="135"/>
        <end position="208"/>
    </location>
</feature>
<dbReference type="InterPro" id="IPR029063">
    <property type="entry name" value="SAM-dependent_MTases_sf"/>
</dbReference>
<keyword evidence="4" id="KW-1185">Reference proteome</keyword>
<feature type="compositionally biased region" description="Polar residues" evidence="1">
    <location>
        <begin position="1"/>
        <end position="11"/>
    </location>
</feature>
<dbReference type="OrthoDB" id="6310850at2"/>
<dbReference type="RefSeq" id="WP_107844811.1">
    <property type="nucleotide sequence ID" value="NZ_QBKS01000001.1"/>
</dbReference>
<proteinExistence type="predicted"/>
<evidence type="ECO:0000313" key="4">
    <source>
        <dbReference type="Proteomes" id="UP000243978"/>
    </source>
</evidence>
<organism evidence="3 4">
    <name type="scientific">Litoreibacter ponti</name>
    <dbReference type="NCBI Taxonomy" id="1510457"/>
    <lineage>
        <taxon>Bacteria</taxon>
        <taxon>Pseudomonadati</taxon>
        <taxon>Pseudomonadota</taxon>
        <taxon>Alphaproteobacteria</taxon>
        <taxon>Rhodobacterales</taxon>
        <taxon>Roseobacteraceae</taxon>
        <taxon>Litoreibacter</taxon>
    </lineage>
</organism>
<name>A0A2T6BKR0_9RHOB</name>
<protein>
    <submittedName>
        <fullName evidence="3">Methyltransferase FkbM-like protein</fullName>
    </submittedName>
</protein>
<dbReference type="Proteomes" id="UP000243978">
    <property type="component" value="Unassembled WGS sequence"/>
</dbReference>
<sequence length="280" mass="31735">MPGLKQSLSRWNHNRKRKGQTARTTKRVINQSAQPNAVPWDEVKEFLAQFEPMQTGHELVRIGPDFDGGYLVPDDIEGLTAVFSPGVSDTLGFDREMADRVDHVYLADASVDRPSGMMPNMSFEKKFLGTEDSGDIMTMDAWVGGNSGQGDDLLLQMDIEGAEYDVLNATSDEVLGRFRVILIEYHDLDRVFDRAQFEKMSKAIARLGETHVLCHLHTNNTALNFKLKGRDMSRYVEATYLRRDRVTGPLTPAQIPHTLDQRNVEEFDDVPTPAFWRWTS</sequence>
<dbReference type="GO" id="GO:0032259">
    <property type="term" value="P:methylation"/>
    <property type="evidence" value="ECO:0007669"/>
    <property type="project" value="UniProtKB-KW"/>
</dbReference>
<feature type="region of interest" description="Disordered" evidence="1">
    <location>
        <begin position="1"/>
        <end position="24"/>
    </location>
</feature>
<evidence type="ECO:0000259" key="2">
    <source>
        <dbReference type="Pfam" id="PF05050"/>
    </source>
</evidence>